<evidence type="ECO:0000313" key="3">
    <source>
        <dbReference type="Proteomes" id="UP001497744"/>
    </source>
</evidence>
<sequence>MSEPSRLESFHVKDPWVTNRQAIYVRACDPPSETDAQGTLESDAEGVAKASDAVLLRNILLCFHFLDHEDRTYVNPGEAENYIKLFERDNQKLFELLNCVLGAAKGANEADNIGKELFIKRVEQSVRALVPLDASPMYQLRRPVNAVSKYFDGLRPGSRVGAAGDKDSLVVTPEEASEGDLKWATYDGCSGDPDDALDSQSDKECTFKPVTNRRRYPGKDGHPSNGLRQEIEDMQRYKCGTGGGNGMNEYIVFHFNRRSEWSKGLRSLRDPST</sequence>
<proteinExistence type="predicted"/>
<name>A0AAV4LY01_BABCB</name>
<accession>A0AAV4LY01</accession>
<evidence type="ECO:0000256" key="1">
    <source>
        <dbReference type="SAM" id="MobiDB-lite"/>
    </source>
</evidence>
<gene>
    <name evidence="2" type="ORF">BcabD6B2_45210</name>
</gene>
<dbReference type="GeneID" id="94196567"/>
<organism evidence="2 3">
    <name type="scientific">Babesia caballi</name>
    <dbReference type="NCBI Taxonomy" id="5871"/>
    <lineage>
        <taxon>Eukaryota</taxon>
        <taxon>Sar</taxon>
        <taxon>Alveolata</taxon>
        <taxon>Apicomplexa</taxon>
        <taxon>Aconoidasida</taxon>
        <taxon>Piroplasmida</taxon>
        <taxon>Babesiidae</taxon>
        <taxon>Babesia</taxon>
    </lineage>
</organism>
<dbReference type="Proteomes" id="UP001497744">
    <property type="component" value="Unassembled WGS sequence"/>
</dbReference>
<dbReference type="EMBL" id="BPLF01000004">
    <property type="protein sequence ID" value="GIX65086.1"/>
    <property type="molecule type" value="Genomic_DNA"/>
</dbReference>
<protein>
    <submittedName>
        <fullName evidence="2">FAD dependent oxidoreductase</fullName>
    </submittedName>
</protein>
<feature type="region of interest" description="Disordered" evidence="1">
    <location>
        <begin position="210"/>
        <end position="230"/>
    </location>
</feature>
<comment type="caution">
    <text evidence="2">The sequence shown here is derived from an EMBL/GenBank/DDBJ whole genome shotgun (WGS) entry which is preliminary data.</text>
</comment>
<reference evidence="2 3" key="1">
    <citation type="submission" date="2021-06" db="EMBL/GenBank/DDBJ databases">
        <title>Genome sequence of Babesia caballi.</title>
        <authorList>
            <person name="Yamagishi J."/>
            <person name="Kidaka T."/>
            <person name="Ochi A."/>
        </authorList>
    </citation>
    <scope>NUCLEOTIDE SEQUENCE [LARGE SCALE GENOMIC DNA]</scope>
    <source>
        <strain evidence="2">USDA-D6B2</strain>
    </source>
</reference>
<keyword evidence="3" id="KW-1185">Reference proteome</keyword>
<dbReference type="AlphaFoldDB" id="A0AAV4LY01"/>
<dbReference type="RefSeq" id="XP_067717155.1">
    <property type="nucleotide sequence ID" value="XM_067861054.1"/>
</dbReference>
<evidence type="ECO:0000313" key="2">
    <source>
        <dbReference type="EMBL" id="GIX65086.1"/>
    </source>
</evidence>